<proteinExistence type="predicted"/>
<comment type="caution">
    <text evidence="1">The sequence shown here is derived from an EMBL/GenBank/DDBJ whole genome shotgun (WGS) entry which is preliminary data.</text>
</comment>
<name>A0A9Q3CLL5_9BASI</name>
<dbReference type="AlphaFoldDB" id="A0A9Q3CLL5"/>
<dbReference type="Proteomes" id="UP000765509">
    <property type="component" value="Unassembled WGS sequence"/>
</dbReference>
<evidence type="ECO:0000313" key="2">
    <source>
        <dbReference type="Proteomes" id="UP000765509"/>
    </source>
</evidence>
<sequence>MIVFHRQGSSFSQSPIFPLAQPFASAVPSLHLPCIPSFPIHPPYYLNILPSLRYQTALVVTSLPSLRSCNDCLPHGRQFIFRIAHLSASTKICFCSTSSAYPMYKILSHSPLAYDLHMLSCLHSRNSLSHSQFTILVLTQQLSSTLRPVHFPNWPSLCLISIRN</sequence>
<dbReference type="EMBL" id="AVOT02008399">
    <property type="protein sequence ID" value="MBW0485932.1"/>
    <property type="molecule type" value="Genomic_DNA"/>
</dbReference>
<reference evidence="1" key="1">
    <citation type="submission" date="2021-03" db="EMBL/GenBank/DDBJ databases">
        <title>Draft genome sequence of rust myrtle Austropuccinia psidii MF-1, a brazilian biotype.</title>
        <authorList>
            <person name="Quecine M.C."/>
            <person name="Pachon D.M.R."/>
            <person name="Bonatelli M.L."/>
            <person name="Correr F.H."/>
            <person name="Franceschini L.M."/>
            <person name="Leite T.F."/>
            <person name="Margarido G.R.A."/>
            <person name="Almeida C.A."/>
            <person name="Ferrarezi J.A."/>
            <person name="Labate C.A."/>
        </authorList>
    </citation>
    <scope>NUCLEOTIDE SEQUENCE</scope>
    <source>
        <strain evidence="1">MF-1</strain>
    </source>
</reference>
<accession>A0A9Q3CLL5</accession>
<gene>
    <name evidence="1" type="ORF">O181_025647</name>
</gene>
<organism evidence="1 2">
    <name type="scientific">Austropuccinia psidii MF-1</name>
    <dbReference type="NCBI Taxonomy" id="1389203"/>
    <lineage>
        <taxon>Eukaryota</taxon>
        <taxon>Fungi</taxon>
        <taxon>Dikarya</taxon>
        <taxon>Basidiomycota</taxon>
        <taxon>Pucciniomycotina</taxon>
        <taxon>Pucciniomycetes</taxon>
        <taxon>Pucciniales</taxon>
        <taxon>Sphaerophragmiaceae</taxon>
        <taxon>Austropuccinia</taxon>
    </lineage>
</organism>
<keyword evidence="2" id="KW-1185">Reference proteome</keyword>
<evidence type="ECO:0000313" key="1">
    <source>
        <dbReference type="EMBL" id="MBW0485932.1"/>
    </source>
</evidence>
<protein>
    <submittedName>
        <fullName evidence="1">Uncharacterized protein</fullName>
    </submittedName>
</protein>